<evidence type="ECO:0000313" key="2">
    <source>
        <dbReference type="EMBL" id="EFI35786.1"/>
    </source>
</evidence>
<dbReference type="Proteomes" id="UP000005496">
    <property type="component" value="Unassembled WGS sequence"/>
</dbReference>
<protein>
    <recommendedName>
        <fullName evidence="1">Methylene-tetrahydrofolate reductase C-terminal-like domain-containing protein</fullName>
    </recommendedName>
</protein>
<evidence type="ECO:0000313" key="3">
    <source>
        <dbReference type="Proteomes" id="UP000005496"/>
    </source>
</evidence>
<dbReference type="PANTHER" id="PTHR38755:SF1">
    <property type="entry name" value="METHYLENE-TETRAHYDROFOLATE REDUCTASE C-TERMINAL DOMAIN-CONTAINING PROTEIN"/>
    <property type="match status" value="1"/>
</dbReference>
<evidence type="ECO:0000259" key="1">
    <source>
        <dbReference type="Pfam" id="PF12225"/>
    </source>
</evidence>
<keyword evidence="3" id="KW-1185">Reference proteome</keyword>
<proteinExistence type="predicted"/>
<dbReference type="PANTHER" id="PTHR38755">
    <property type="entry name" value="5,10-METHYLENETETRAHYDROFOLATE REDUCTASE"/>
    <property type="match status" value="1"/>
</dbReference>
<feature type="domain" description="Methylene-tetrahydrofolate reductase C-terminal-like" evidence="1">
    <location>
        <begin position="111"/>
        <end position="203"/>
    </location>
</feature>
<dbReference type="AlphaFoldDB" id="D6SM75"/>
<reference evidence="2" key="1">
    <citation type="submission" date="2010-05" db="EMBL/GenBank/DDBJ databases">
        <title>The draft genome of Desulfonatronospira thiodismutans ASO3-1.</title>
        <authorList>
            <consortium name="US DOE Joint Genome Institute (JGI-PGF)"/>
            <person name="Lucas S."/>
            <person name="Copeland A."/>
            <person name="Lapidus A."/>
            <person name="Cheng J.-F."/>
            <person name="Bruce D."/>
            <person name="Goodwin L."/>
            <person name="Pitluck S."/>
            <person name="Chertkov O."/>
            <person name="Brettin T."/>
            <person name="Detter J.C."/>
            <person name="Han C."/>
            <person name="Land M.L."/>
            <person name="Hauser L."/>
            <person name="Kyrpides N."/>
            <person name="Mikhailova N."/>
            <person name="Muyzer G."/>
            <person name="Woyke T."/>
        </authorList>
    </citation>
    <scope>NUCLEOTIDE SEQUENCE [LARGE SCALE GENOMIC DNA]</scope>
    <source>
        <strain evidence="2">ASO3-1</strain>
    </source>
</reference>
<name>D6SM75_9BACT</name>
<dbReference type="RefSeq" id="WP_008868915.1">
    <property type="nucleotide sequence ID" value="NZ_ACJN02000001.1"/>
</dbReference>
<comment type="caution">
    <text evidence="2">The sequence shown here is derived from an EMBL/GenBank/DDBJ whole genome shotgun (WGS) entry which is preliminary data.</text>
</comment>
<dbReference type="Pfam" id="PF12225">
    <property type="entry name" value="DUF5981"/>
    <property type="match status" value="1"/>
</dbReference>
<accession>D6SM75</accession>
<gene>
    <name evidence="2" type="ORF">Dthio_PD3221</name>
</gene>
<dbReference type="EMBL" id="ACJN02000001">
    <property type="protein sequence ID" value="EFI35786.1"/>
    <property type="molecule type" value="Genomic_DNA"/>
</dbReference>
<dbReference type="InterPro" id="IPR022026">
    <property type="entry name" value="DUF5981"/>
</dbReference>
<dbReference type="eggNOG" id="COG4656">
    <property type="taxonomic scope" value="Bacteria"/>
</dbReference>
<organism evidence="2 3">
    <name type="scientific">Desulfonatronospira thiodismutans ASO3-1</name>
    <dbReference type="NCBI Taxonomy" id="555779"/>
    <lineage>
        <taxon>Bacteria</taxon>
        <taxon>Pseudomonadati</taxon>
        <taxon>Thermodesulfobacteriota</taxon>
        <taxon>Desulfovibrionia</taxon>
        <taxon>Desulfovibrionales</taxon>
        <taxon>Desulfonatronovibrionaceae</taxon>
        <taxon>Desulfonatronospira</taxon>
    </lineage>
</organism>
<sequence>MIVAEVKPMAEIQETIKKYGKVLITGCGSCVTVCLSGGAQQVEVLASSLRTAAKAQGQQLELGEETQVRQCDPMFIEQIKDKAAGYEAILSMGCGAGVQTMAETLGNIPVYPALDTVFFGGADGKGGFVETCAACGQCILSRTGGVCPVARCAKSLADGPCGGAQEGNCEVDKDTRCAWQLIYVRMMRLGQLHILKEINPPKAARVHPARLKREE</sequence>